<reference evidence="3" key="2">
    <citation type="journal article" date="2018" name="Plant J.">
        <title>The Sorghum bicolor reference genome: improved assembly, gene annotations, a transcriptome atlas, and signatures of genome organization.</title>
        <authorList>
            <person name="McCormick R.F."/>
            <person name="Truong S.K."/>
            <person name="Sreedasyam A."/>
            <person name="Jenkins J."/>
            <person name="Shu S."/>
            <person name="Sims D."/>
            <person name="Kennedy M."/>
            <person name="Amirebrahimi M."/>
            <person name="Weers B.D."/>
            <person name="McKinley B."/>
            <person name="Mattison A."/>
            <person name="Morishige D.T."/>
            <person name="Grimwood J."/>
            <person name="Schmutz J."/>
            <person name="Mullet J.E."/>
        </authorList>
    </citation>
    <scope>NUCLEOTIDE SEQUENCE [LARGE SCALE GENOMIC DNA]</scope>
    <source>
        <strain evidence="3">cv. BTx623</strain>
    </source>
</reference>
<evidence type="ECO:0000313" key="3">
    <source>
        <dbReference type="Proteomes" id="UP000000768"/>
    </source>
</evidence>
<evidence type="ECO:0000313" key="2">
    <source>
        <dbReference type="EMBL" id="OQU88790.1"/>
    </source>
</evidence>
<dbReference type="InParanoid" id="A0A1W0W347"/>
<gene>
    <name evidence="2" type="ORF">SORBI_3002G096501</name>
</gene>
<dbReference type="EMBL" id="CM000761">
    <property type="protein sequence ID" value="OQU88790.1"/>
    <property type="molecule type" value="Genomic_DNA"/>
</dbReference>
<dbReference type="InterPro" id="IPR036047">
    <property type="entry name" value="F-box-like_dom_sf"/>
</dbReference>
<dbReference type="InterPro" id="IPR001810">
    <property type="entry name" value="F-box_dom"/>
</dbReference>
<dbReference type="Gene3D" id="1.20.1280.50">
    <property type="match status" value="1"/>
</dbReference>
<accession>A0A1W0W347</accession>
<dbReference type="SMART" id="SM00256">
    <property type="entry name" value="FBOX"/>
    <property type="match status" value="1"/>
</dbReference>
<sequence length="369" mass="40695">MAPPPVLMDELVEECLLRLPPDDPAHLVRAALVCKGWRRIVTDTDSGFGRRFRELHGRPLVLGFLHMHTRYGSFFTPKSSFRPRDVNAYLRSASADGRHAIDFRHGRVLLSSTPSLFGTRRTARRSDLAVWDPVSGDQLDLPELPLPQLQHPDDWFCFNSKAAVLCASSGACDHLDCHRGHVVLMDATTYYEVDVVDVYIYSSQAGAWSHLTPCSAAHDHNSTHVLHRQQPVTMAGNVLYFSVHKRMTNGSTTWVSMNQSCRILLTTTEHSGLGIVRVEKNYSRLHLWSREAGPNGVLGWAPSGVIELETVLPAANSGSIYTVSVVHGLRAFFITTKNVNYFVPYTSFCTPALGAAFTGEGPTAGVPSA</sequence>
<protein>
    <recommendedName>
        <fullName evidence="1">F-box domain-containing protein</fullName>
    </recommendedName>
</protein>
<dbReference type="PANTHER" id="PTHR32133:SF386">
    <property type="entry name" value="F-BOX DOMAIN-CONTAINING PROTEIN"/>
    <property type="match status" value="1"/>
</dbReference>
<reference evidence="2 3" key="1">
    <citation type="journal article" date="2009" name="Nature">
        <title>The Sorghum bicolor genome and the diversification of grasses.</title>
        <authorList>
            <person name="Paterson A.H."/>
            <person name="Bowers J.E."/>
            <person name="Bruggmann R."/>
            <person name="Dubchak I."/>
            <person name="Grimwood J."/>
            <person name="Gundlach H."/>
            <person name="Haberer G."/>
            <person name="Hellsten U."/>
            <person name="Mitros T."/>
            <person name="Poliakov A."/>
            <person name="Schmutz J."/>
            <person name="Spannagl M."/>
            <person name="Tang H."/>
            <person name="Wang X."/>
            <person name="Wicker T."/>
            <person name="Bharti A.K."/>
            <person name="Chapman J."/>
            <person name="Feltus F.A."/>
            <person name="Gowik U."/>
            <person name="Grigoriev I.V."/>
            <person name="Lyons E."/>
            <person name="Maher C.A."/>
            <person name="Martis M."/>
            <person name="Narechania A."/>
            <person name="Otillar R.P."/>
            <person name="Penning B.W."/>
            <person name="Salamov A.A."/>
            <person name="Wang Y."/>
            <person name="Zhang L."/>
            <person name="Carpita N.C."/>
            <person name="Freeling M."/>
            <person name="Gingle A.R."/>
            <person name="Hash C.T."/>
            <person name="Keller B."/>
            <person name="Klein P."/>
            <person name="Kresovich S."/>
            <person name="McCann M.C."/>
            <person name="Ming R."/>
            <person name="Peterson D.G."/>
            <person name="Mehboob-ur-Rahman"/>
            <person name="Ware D."/>
            <person name="Westhoff P."/>
            <person name="Mayer K.F."/>
            <person name="Messing J."/>
            <person name="Rokhsar D.S."/>
        </authorList>
    </citation>
    <scope>NUCLEOTIDE SEQUENCE [LARGE SCALE GENOMIC DNA]</scope>
    <source>
        <strain evidence="3">cv. BTx623</strain>
    </source>
</reference>
<dbReference type="Pfam" id="PF00646">
    <property type="entry name" value="F-box"/>
    <property type="match status" value="1"/>
</dbReference>
<dbReference type="Proteomes" id="UP000000768">
    <property type="component" value="Chromosome 2"/>
</dbReference>
<dbReference type="SUPFAM" id="SSF81383">
    <property type="entry name" value="F-box domain"/>
    <property type="match status" value="1"/>
</dbReference>
<proteinExistence type="predicted"/>
<dbReference type="AlphaFoldDB" id="A0A1W0W347"/>
<dbReference type="Gramene" id="OQU88790">
    <property type="protein sequence ID" value="OQU88790"/>
    <property type="gene ID" value="SORBI_3002G096501"/>
</dbReference>
<dbReference type="PANTHER" id="PTHR32133">
    <property type="entry name" value="OS07G0120400 PROTEIN"/>
    <property type="match status" value="1"/>
</dbReference>
<feature type="domain" description="F-box" evidence="1">
    <location>
        <begin position="7"/>
        <end position="50"/>
    </location>
</feature>
<keyword evidence="3" id="KW-1185">Reference proteome</keyword>
<evidence type="ECO:0000259" key="1">
    <source>
        <dbReference type="SMART" id="SM00256"/>
    </source>
</evidence>
<organism evidence="2 3">
    <name type="scientific">Sorghum bicolor</name>
    <name type="common">Sorghum</name>
    <name type="synonym">Sorghum vulgare</name>
    <dbReference type="NCBI Taxonomy" id="4558"/>
    <lineage>
        <taxon>Eukaryota</taxon>
        <taxon>Viridiplantae</taxon>
        <taxon>Streptophyta</taxon>
        <taxon>Embryophyta</taxon>
        <taxon>Tracheophyta</taxon>
        <taxon>Spermatophyta</taxon>
        <taxon>Magnoliopsida</taxon>
        <taxon>Liliopsida</taxon>
        <taxon>Poales</taxon>
        <taxon>Poaceae</taxon>
        <taxon>PACMAD clade</taxon>
        <taxon>Panicoideae</taxon>
        <taxon>Andropogonodae</taxon>
        <taxon>Andropogoneae</taxon>
        <taxon>Sorghinae</taxon>
        <taxon>Sorghum</taxon>
    </lineage>
</organism>
<name>A0A1W0W347_SORBI</name>